<dbReference type="OrthoDB" id="2573934at2759"/>
<sequence>MSNETATPTTTNTAHVETASSAGSGYSFSSSTIVRAAIAAGIIVLVICALLLAMKISSWVRFRNRLRREQALRKIQENEHKAHAFELAAWSDTPGQAPVTDGPNNSNNSWWKRTKTVKNTRMMIRGRVNAYAVYEWEGVPA</sequence>
<keyword evidence="1" id="KW-1133">Transmembrane helix</keyword>
<keyword evidence="1" id="KW-0472">Membrane</keyword>
<evidence type="ECO:0000313" key="3">
    <source>
        <dbReference type="Proteomes" id="UP000279236"/>
    </source>
</evidence>
<keyword evidence="1" id="KW-0812">Transmembrane</keyword>
<dbReference type="EMBL" id="RSCE01000005">
    <property type="protein sequence ID" value="RSH82762.1"/>
    <property type="molecule type" value="Genomic_DNA"/>
</dbReference>
<gene>
    <name evidence="2" type="ORF">EHS24_007756</name>
</gene>
<comment type="caution">
    <text evidence="2">The sequence shown here is derived from an EMBL/GenBank/DDBJ whole genome shotgun (WGS) entry which is preliminary data.</text>
</comment>
<dbReference type="RefSeq" id="XP_028476994.1">
    <property type="nucleotide sequence ID" value="XM_028623101.1"/>
</dbReference>
<dbReference type="AlphaFoldDB" id="A0A427XVA4"/>
<keyword evidence="3" id="KW-1185">Reference proteome</keyword>
<accession>A0A427XVA4</accession>
<protein>
    <submittedName>
        <fullName evidence="2">Uncharacterized protein</fullName>
    </submittedName>
</protein>
<reference evidence="2 3" key="1">
    <citation type="submission" date="2018-11" db="EMBL/GenBank/DDBJ databases">
        <title>Genome sequence of Apiotrichum porosum DSM 27194.</title>
        <authorList>
            <person name="Aliyu H."/>
            <person name="Gorte O."/>
            <person name="Ochsenreither K."/>
        </authorList>
    </citation>
    <scope>NUCLEOTIDE SEQUENCE [LARGE SCALE GENOMIC DNA]</scope>
    <source>
        <strain evidence="2 3">DSM 27194</strain>
    </source>
</reference>
<dbReference type="GeneID" id="39592299"/>
<proteinExistence type="predicted"/>
<dbReference type="Proteomes" id="UP000279236">
    <property type="component" value="Unassembled WGS sequence"/>
</dbReference>
<organism evidence="2 3">
    <name type="scientific">Apiotrichum porosum</name>
    <dbReference type="NCBI Taxonomy" id="105984"/>
    <lineage>
        <taxon>Eukaryota</taxon>
        <taxon>Fungi</taxon>
        <taxon>Dikarya</taxon>
        <taxon>Basidiomycota</taxon>
        <taxon>Agaricomycotina</taxon>
        <taxon>Tremellomycetes</taxon>
        <taxon>Trichosporonales</taxon>
        <taxon>Trichosporonaceae</taxon>
        <taxon>Apiotrichum</taxon>
    </lineage>
</organism>
<name>A0A427XVA4_9TREE</name>
<evidence type="ECO:0000313" key="2">
    <source>
        <dbReference type="EMBL" id="RSH82762.1"/>
    </source>
</evidence>
<evidence type="ECO:0000256" key="1">
    <source>
        <dbReference type="SAM" id="Phobius"/>
    </source>
</evidence>
<feature type="transmembrane region" description="Helical" evidence="1">
    <location>
        <begin position="33"/>
        <end position="53"/>
    </location>
</feature>